<keyword evidence="2" id="KW-0411">Iron-sulfur</keyword>
<feature type="domain" description="Molybdopterin oxidoreductase" evidence="3">
    <location>
        <begin position="1"/>
        <end position="367"/>
    </location>
</feature>
<dbReference type="Pfam" id="PF00384">
    <property type="entry name" value="Molybdopterin"/>
    <property type="match status" value="1"/>
</dbReference>
<evidence type="ECO:0000256" key="1">
    <source>
        <dbReference type="ARBA" id="ARBA00023004"/>
    </source>
</evidence>
<reference evidence="4" key="1">
    <citation type="journal article" date="2014" name="Front. Microbiol.">
        <title>High frequency of phylogenetically diverse reductive dehalogenase-homologous genes in deep subseafloor sedimentary metagenomes.</title>
        <authorList>
            <person name="Kawai M."/>
            <person name="Futagami T."/>
            <person name="Toyoda A."/>
            <person name="Takaki Y."/>
            <person name="Nishi S."/>
            <person name="Hori S."/>
            <person name="Arai W."/>
            <person name="Tsubouchi T."/>
            <person name="Morono Y."/>
            <person name="Uchiyama I."/>
            <person name="Ito T."/>
            <person name="Fujiyama A."/>
            <person name="Inagaki F."/>
            <person name="Takami H."/>
        </authorList>
    </citation>
    <scope>NUCLEOTIDE SEQUENCE</scope>
    <source>
        <strain evidence="4">Expedition CK06-06</strain>
    </source>
</reference>
<dbReference type="InterPro" id="IPR050612">
    <property type="entry name" value="Prok_Mopterin_Oxidored"/>
</dbReference>
<dbReference type="Gene3D" id="3.40.228.10">
    <property type="entry name" value="Dimethylsulfoxide Reductase, domain 2"/>
    <property type="match status" value="1"/>
</dbReference>
<dbReference type="Gene3D" id="3.40.50.740">
    <property type="match status" value="1"/>
</dbReference>
<comment type="caution">
    <text evidence="4">The sequence shown here is derived from an EMBL/GenBank/DDBJ whole genome shotgun (WGS) entry which is preliminary data.</text>
</comment>
<evidence type="ECO:0000259" key="3">
    <source>
        <dbReference type="Pfam" id="PF00384"/>
    </source>
</evidence>
<dbReference type="PANTHER" id="PTHR43742:SF6">
    <property type="entry name" value="OXIDOREDUCTASE YYAE-RELATED"/>
    <property type="match status" value="1"/>
</dbReference>
<dbReference type="EMBL" id="BARW01008023">
    <property type="protein sequence ID" value="GAI79381.1"/>
    <property type="molecule type" value="Genomic_DNA"/>
</dbReference>
<keyword evidence="2" id="KW-0479">Metal-binding</keyword>
<evidence type="ECO:0000256" key="2">
    <source>
        <dbReference type="ARBA" id="ARBA00023014"/>
    </source>
</evidence>
<accession>X1SJN9</accession>
<gene>
    <name evidence="4" type="ORF">S12H4_16572</name>
</gene>
<keyword evidence="1" id="KW-0408">Iron</keyword>
<dbReference type="GO" id="GO:0051536">
    <property type="term" value="F:iron-sulfur cluster binding"/>
    <property type="evidence" value="ECO:0007669"/>
    <property type="project" value="UniProtKB-KW"/>
</dbReference>
<feature type="non-terminal residue" evidence="4">
    <location>
        <position position="1"/>
    </location>
</feature>
<feature type="non-terminal residue" evidence="4">
    <location>
        <position position="370"/>
    </location>
</feature>
<organism evidence="4">
    <name type="scientific">marine sediment metagenome</name>
    <dbReference type="NCBI Taxonomy" id="412755"/>
    <lineage>
        <taxon>unclassified sequences</taxon>
        <taxon>metagenomes</taxon>
        <taxon>ecological metagenomes</taxon>
    </lineage>
</organism>
<evidence type="ECO:0000313" key="4">
    <source>
        <dbReference type="EMBL" id="GAI79381.1"/>
    </source>
</evidence>
<dbReference type="InterPro" id="IPR006656">
    <property type="entry name" value="Mopterin_OxRdtase"/>
</dbReference>
<sequence>EALDTITEKVNEAREKYGPHTIAISQGTGRGCNRYVHRLARSIGSANTITPGYICHSPRIGIYGLVTGYGRLYCDYHGWGGEYPKTQIILAKQLEISSADSEMAYWFMKSLDHVKNLIVIDPRATAMTSRATEWLQLRPGTDAALLLGMMNVIIQEGLYDKDFMENWTYGFEELKERAAEYPLEKVEQITWVPREKIARAARLFAIDTPGTIQVGSSLERQANAGQNIRCVVDLCGITGNIERPGSMMSWVLPPTGLIEDFFNEIPITPEMKAKIRGGDIHRMGAARTAHSDTVIKEIAEGHPDRIRVWIAIAGQQIVHLANTPDVIKAHEREDLFRVQIDLFMGPAAEYADIVLPAAHFLELDDIYDMH</sequence>
<proteinExistence type="predicted"/>
<dbReference type="SUPFAM" id="SSF53706">
    <property type="entry name" value="Formate dehydrogenase/DMSO reductase, domains 1-3"/>
    <property type="match status" value="1"/>
</dbReference>
<dbReference type="AlphaFoldDB" id="X1SJN9"/>
<dbReference type="PANTHER" id="PTHR43742">
    <property type="entry name" value="TRIMETHYLAMINE-N-OXIDE REDUCTASE"/>
    <property type="match status" value="1"/>
</dbReference>
<protein>
    <recommendedName>
        <fullName evidence="3">Molybdopterin oxidoreductase domain-containing protein</fullName>
    </recommendedName>
</protein>
<dbReference type="GO" id="GO:0016491">
    <property type="term" value="F:oxidoreductase activity"/>
    <property type="evidence" value="ECO:0007669"/>
    <property type="project" value="InterPro"/>
</dbReference>
<name>X1SJN9_9ZZZZ</name>